<name>A0ABT3S1Z4_9MICO</name>
<sequence>MSQQFAFWRTSERLDSAQVYERLVDGEHVSGLEALDHEAVEAALIAAFPHWAVEKTRADGADQTMLAGPGNRGAIDVSYSPQMVTTTCYGMDSEQWNVVISAVVDLGLPLYDPQISYRFDGYE</sequence>
<protein>
    <submittedName>
        <fullName evidence="1">Uncharacterized protein</fullName>
    </submittedName>
</protein>
<comment type="caution">
    <text evidence="1">The sequence shown here is derived from an EMBL/GenBank/DDBJ whole genome shotgun (WGS) entry which is preliminary data.</text>
</comment>
<evidence type="ECO:0000313" key="2">
    <source>
        <dbReference type="Proteomes" id="UP001207276"/>
    </source>
</evidence>
<keyword evidence="2" id="KW-1185">Reference proteome</keyword>
<accession>A0ABT3S1Z4</accession>
<dbReference type="RefSeq" id="WP_017887093.1">
    <property type="nucleotide sequence ID" value="NZ_CP104934.1"/>
</dbReference>
<proteinExistence type="predicted"/>
<dbReference type="EMBL" id="JAPJDE010000003">
    <property type="protein sequence ID" value="MCX2848860.1"/>
    <property type="molecule type" value="Genomic_DNA"/>
</dbReference>
<dbReference type="Proteomes" id="UP001207276">
    <property type="component" value="Unassembled WGS sequence"/>
</dbReference>
<reference evidence="1 2" key="1">
    <citation type="submission" date="2022-11" db="EMBL/GenBank/DDBJ databases">
        <title>Taxonomy of Curtobacterium flaccumfaciens.</title>
        <authorList>
            <person name="Osdaghi E."/>
            <person name="Taghavi S.M."/>
            <person name="Hamidizade M."/>
            <person name="Abachi H."/>
            <person name="Fazliarab A."/>
            <person name="Baeyen S."/>
            <person name="Portier P."/>
            <person name="Van Vaerenbergh J."/>
            <person name="Jacques M.-A."/>
        </authorList>
    </citation>
    <scope>NUCLEOTIDE SEQUENCE [LARGE SCALE GENOMIC DNA]</scope>
    <source>
        <strain evidence="1 2">LMG 3715</strain>
    </source>
</reference>
<gene>
    <name evidence="1" type="ORF">ORG12_09255</name>
</gene>
<evidence type="ECO:0000313" key="1">
    <source>
        <dbReference type="EMBL" id="MCX2848860.1"/>
    </source>
</evidence>
<organism evidence="1 2">
    <name type="scientific">Curtobacterium poinsettiae</name>
    <dbReference type="NCBI Taxonomy" id="159612"/>
    <lineage>
        <taxon>Bacteria</taxon>
        <taxon>Bacillati</taxon>
        <taxon>Actinomycetota</taxon>
        <taxon>Actinomycetes</taxon>
        <taxon>Micrococcales</taxon>
        <taxon>Microbacteriaceae</taxon>
        <taxon>Curtobacterium</taxon>
    </lineage>
</organism>